<proteinExistence type="predicted"/>
<dbReference type="AlphaFoldDB" id="A0A3R0Z594"/>
<reference evidence="2" key="2">
    <citation type="submission" date="2018-09" db="EMBL/GenBank/DDBJ databases">
        <authorList>
            <person name="Ashton P.M."/>
            <person name="Dallman T."/>
            <person name="Nair S."/>
            <person name="De Pinna E."/>
            <person name="Peters T."/>
            <person name="Grant K."/>
        </authorList>
    </citation>
    <scope>NUCLEOTIDE SEQUENCE [LARGE SCALE GENOMIC DNA]</scope>
    <source>
        <strain evidence="2">598938</strain>
    </source>
</reference>
<dbReference type="EMBL" id="DAAODJ010000001">
    <property type="protein sequence ID" value="HAD2552413.1"/>
    <property type="molecule type" value="Genomic_DNA"/>
</dbReference>
<reference evidence="1" key="1">
    <citation type="journal article" date="2018" name="Genome Biol.">
        <title>SKESA: strategic k-mer extension for scrupulous assemblies.</title>
        <authorList>
            <person name="Souvorov A."/>
            <person name="Agarwala R."/>
            <person name="Lipman D.J."/>
        </authorList>
    </citation>
    <scope>NUCLEOTIDE SEQUENCE</scope>
    <source>
        <strain evidence="1">Salmonella enterica subsp. enterica</strain>
    </source>
</reference>
<name>A0A3R0Z594_SALET</name>
<protein>
    <submittedName>
        <fullName evidence="1">Uncharacterized protein</fullName>
    </submittedName>
</protein>
<accession>A0A3R0Z594</accession>
<sequence>MGLFIEHSCFLLRHSVLLRRVATRVRLTRPTVRYCFVHRFFCRPGQRSATGRKSVLFKQRVYVVLFVIERRM</sequence>
<dbReference type="EMBL" id="RVVJ01000001">
    <property type="protein sequence ID" value="MML51782.1"/>
    <property type="molecule type" value="Genomic_DNA"/>
</dbReference>
<evidence type="ECO:0000313" key="2">
    <source>
        <dbReference type="EMBL" id="MML51782.1"/>
    </source>
</evidence>
<organism evidence="1">
    <name type="scientific">Salmonella enterica I</name>
    <dbReference type="NCBI Taxonomy" id="59201"/>
    <lineage>
        <taxon>Bacteria</taxon>
        <taxon>Pseudomonadati</taxon>
        <taxon>Pseudomonadota</taxon>
        <taxon>Gammaproteobacteria</taxon>
        <taxon>Enterobacterales</taxon>
        <taxon>Enterobacteriaceae</taxon>
        <taxon>Salmonella</taxon>
    </lineage>
</organism>
<gene>
    <name evidence="2" type="ORF">D7N80_00420</name>
    <name evidence="1" type="ORF">G1I47_02785</name>
</gene>
<reference evidence="1" key="3">
    <citation type="submission" date="2019-01" db="EMBL/GenBank/DDBJ databases">
        <authorList>
            <consortium name="NCBI Pathogen Detection Project"/>
        </authorList>
    </citation>
    <scope>NUCLEOTIDE SEQUENCE</scope>
    <source>
        <strain evidence="1">Salmonella enterica subsp. enterica</strain>
    </source>
</reference>
<accession>A0A3R1A6I5</accession>
<evidence type="ECO:0000313" key="1">
    <source>
        <dbReference type="EMBL" id="HAD2552413.1"/>
    </source>
</evidence>
<comment type="caution">
    <text evidence="1">The sequence shown here is derived from an EMBL/GenBank/DDBJ whole genome shotgun (WGS) entry which is preliminary data.</text>
</comment>
<dbReference type="Proteomes" id="UP000885348">
    <property type="component" value="Unassembled WGS sequence"/>
</dbReference>